<dbReference type="Proteomes" id="UP001165121">
    <property type="component" value="Unassembled WGS sequence"/>
</dbReference>
<accession>A0A9W7D7M3</accession>
<reference evidence="2" key="1">
    <citation type="submission" date="2023-04" db="EMBL/GenBank/DDBJ databases">
        <title>Phytophthora fragariaefolia NBRC 109709.</title>
        <authorList>
            <person name="Ichikawa N."/>
            <person name="Sato H."/>
            <person name="Tonouchi N."/>
        </authorList>
    </citation>
    <scope>NUCLEOTIDE SEQUENCE</scope>
    <source>
        <strain evidence="2">NBRC 109709</strain>
    </source>
</reference>
<dbReference type="EMBL" id="BSXT01006681">
    <property type="protein sequence ID" value="GMF62810.1"/>
    <property type="molecule type" value="Genomic_DNA"/>
</dbReference>
<evidence type="ECO:0000313" key="2">
    <source>
        <dbReference type="EMBL" id="GMF62810.1"/>
    </source>
</evidence>
<proteinExistence type="predicted"/>
<name>A0A9W7D7M3_9STRA</name>
<sequence length="88" mass="9677">MEMETSDSEYIPSASPSEPDIGDAETSRTPPTQRISGKGKRSHQTTPDVRVRENAKVVNPHNWVAPHKKQQSEPLARALAPQFDEVAG</sequence>
<comment type="caution">
    <text evidence="2">The sequence shown here is derived from an EMBL/GenBank/DDBJ whole genome shotgun (WGS) entry which is preliminary data.</text>
</comment>
<gene>
    <name evidence="2" type="ORF">Pfra01_002738400</name>
</gene>
<evidence type="ECO:0000313" key="3">
    <source>
        <dbReference type="Proteomes" id="UP001165121"/>
    </source>
</evidence>
<organism evidence="2 3">
    <name type="scientific">Phytophthora fragariaefolia</name>
    <dbReference type="NCBI Taxonomy" id="1490495"/>
    <lineage>
        <taxon>Eukaryota</taxon>
        <taxon>Sar</taxon>
        <taxon>Stramenopiles</taxon>
        <taxon>Oomycota</taxon>
        <taxon>Peronosporomycetes</taxon>
        <taxon>Peronosporales</taxon>
        <taxon>Peronosporaceae</taxon>
        <taxon>Phytophthora</taxon>
    </lineage>
</organism>
<feature type="region of interest" description="Disordered" evidence="1">
    <location>
        <begin position="1"/>
        <end position="88"/>
    </location>
</feature>
<protein>
    <submittedName>
        <fullName evidence="2">Unnamed protein product</fullName>
    </submittedName>
</protein>
<keyword evidence="3" id="KW-1185">Reference proteome</keyword>
<dbReference type="AlphaFoldDB" id="A0A9W7D7M3"/>
<evidence type="ECO:0000256" key="1">
    <source>
        <dbReference type="SAM" id="MobiDB-lite"/>
    </source>
</evidence>